<dbReference type="Gene3D" id="3.30.300.20">
    <property type="match status" value="1"/>
</dbReference>
<dbReference type="GO" id="GO:0043024">
    <property type="term" value="F:ribosomal small subunit binding"/>
    <property type="evidence" value="ECO:0007669"/>
    <property type="project" value="TreeGrafter"/>
</dbReference>
<dbReference type="HAMAP" id="MF_00003">
    <property type="entry name" value="RbfA"/>
    <property type="match status" value="1"/>
</dbReference>
<dbReference type="GO" id="GO:0005829">
    <property type="term" value="C:cytosol"/>
    <property type="evidence" value="ECO:0007669"/>
    <property type="project" value="TreeGrafter"/>
</dbReference>
<evidence type="ECO:0000256" key="2">
    <source>
        <dbReference type="HAMAP-Rule" id="MF_00003"/>
    </source>
</evidence>
<dbReference type="NCBIfam" id="TIGR00082">
    <property type="entry name" value="rbfA"/>
    <property type="match status" value="1"/>
</dbReference>
<organism evidence="3">
    <name type="scientific">Oceaniferula spumae</name>
    <dbReference type="NCBI Taxonomy" id="2979115"/>
    <lineage>
        <taxon>Bacteria</taxon>
        <taxon>Pseudomonadati</taxon>
        <taxon>Verrucomicrobiota</taxon>
        <taxon>Verrucomicrobiia</taxon>
        <taxon>Verrucomicrobiales</taxon>
        <taxon>Verrucomicrobiaceae</taxon>
        <taxon>Oceaniferula</taxon>
    </lineage>
</organism>
<keyword evidence="2" id="KW-0963">Cytoplasm</keyword>
<dbReference type="AlphaFoldDB" id="A0AAT9FHB4"/>
<dbReference type="InterPro" id="IPR020053">
    <property type="entry name" value="Ribosome-bd_factorA_CS"/>
</dbReference>
<dbReference type="SUPFAM" id="SSF89919">
    <property type="entry name" value="Ribosome-binding factor A, RbfA"/>
    <property type="match status" value="1"/>
</dbReference>
<dbReference type="InterPro" id="IPR023799">
    <property type="entry name" value="RbfA_dom_sf"/>
</dbReference>
<protein>
    <recommendedName>
        <fullName evidence="2">Ribosome-binding factor A</fullName>
    </recommendedName>
</protein>
<dbReference type="PROSITE" id="PS01319">
    <property type="entry name" value="RBFA"/>
    <property type="match status" value="1"/>
</dbReference>
<comment type="function">
    <text evidence="2">One of several proteins that assist in the late maturation steps of the functional core of the 30S ribosomal subunit. Associates with free 30S ribosomal subunits (but not with 30S subunits that are part of 70S ribosomes or polysomes). Required for efficient processing of 16S rRNA. May interact with the 5'-terminal helix region of 16S rRNA.</text>
</comment>
<dbReference type="PANTHER" id="PTHR33515">
    <property type="entry name" value="RIBOSOME-BINDING FACTOR A, CHLOROPLASTIC-RELATED"/>
    <property type="match status" value="1"/>
</dbReference>
<dbReference type="PANTHER" id="PTHR33515:SF1">
    <property type="entry name" value="RIBOSOME-BINDING FACTOR A, CHLOROPLASTIC-RELATED"/>
    <property type="match status" value="1"/>
</dbReference>
<comment type="similarity">
    <text evidence="2">Belongs to the RbfA family.</text>
</comment>
<gene>
    <name evidence="2 3" type="primary">rbfA</name>
    <name evidence="3" type="ORF">NT6N_03880</name>
</gene>
<dbReference type="EMBL" id="AP026866">
    <property type="protein sequence ID" value="BDS05348.1"/>
    <property type="molecule type" value="Genomic_DNA"/>
</dbReference>
<dbReference type="InterPro" id="IPR015946">
    <property type="entry name" value="KH_dom-like_a/b"/>
</dbReference>
<accession>A0AAT9FHB4</accession>
<dbReference type="Pfam" id="PF02033">
    <property type="entry name" value="RBFA"/>
    <property type="match status" value="1"/>
</dbReference>
<name>A0AAT9FHB4_9BACT</name>
<comment type="subcellular location">
    <subcellularLocation>
        <location evidence="2">Cytoplasm</location>
    </subcellularLocation>
</comment>
<evidence type="ECO:0000313" key="3">
    <source>
        <dbReference type="EMBL" id="BDS05348.1"/>
    </source>
</evidence>
<dbReference type="InterPro" id="IPR000238">
    <property type="entry name" value="RbfA"/>
</dbReference>
<reference evidence="3" key="1">
    <citation type="submission" date="2024-07" db="EMBL/GenBank/DDBJ databases">
        <title>Complete genome sequence of Verrucomicrobiaceae bacterium NT6N.</title>
        <authorList>
            <person name="Huang C."/>
            <person name="Takami H."/>
            <person name="Hamasaki K."/>
        </authorList>
    </citation>
    <scope>NUCLEOTIDE SEQUENCE</scope>
    <source>
        <strain evidence="3">NT6N</strain>
    </source>
</reference>
<dbReference type="GO" id="GO:0030490">
    <property type="term" value="P:maturation of SSU-rRNA"/>
    <property type="evidence" value="ECO:0007669"/>
    <property type="project" value="UniProtKB-UniRule"/>
</dbReference>
<sequence length="124" mass="13964">MSQRLDRINELLRREISTVLQRDFEFAGALVTVSGVEITQDLREAKVFIGVLGGHVPNVLEQLAQKRGLIQSRIAKRVVLRCTPILDFRIDNSAERGVEMVNILEEVDKLPKAPLEEEGEDKGE</sequence>
<keyword evidence="1 2" id="KW-0690">Ribosome biogenesis</keyword>
<evidence type="ECO:0000256" key="1">
    <source>
        <dbReference type="ARBA" id="ARBA00022517"/>
    </source>
</evidence>
<dbReference type="KEGG" id="osu:NT6N_03880"/>
<comment type="subunit">
    <text evidence="2">Monomer. Binds 30S ribosomal subunits, but not 50S ribosomal subunits or 70S ribosomes.</text>
</comment>
<proteinExistence type="inferred from homology"/>